<dbReference type="VEuPathDB" id="FungiDB:SAPIO_CDS10759"/>
<evidence type="ECO:0000256" key="1">
    <source>
        <dbReference type="SAM" id="MobiDB-lite"/>
    </source>
</evidence>
<accession>A0A084FUH0</accession>
<name>A0A084FUH0_PSEDA</name>
<dbReference type="AlphaFoldDB" id="A0A084FUH0"/>
<keyword evidence="3" id="KW-1185">Reference proteome</keyword>
<protein>
    <recommendedName>
        <fullName evidence="4">TOM core complex subunit Tom6</fullName>
    </recommendedName>
</protein>
<feature type="region of interest" description="Disordered" evidence="1">
    <location>
        <begin position="1"/>
        <end position="21"/>
    </location>
</feature>
<reference evidence="2 3" key="1">
    <citation type="journal article" date="2014" name="Genome Announc.">
        <title>Draft genome sequence of the pathogenic fungus Scedosporium apiospermum.</title>
        <authorList>
            <person name="Vandeputte P."/>
            <person name="Ghamrawi S."/>
            <person name="Rechenmann M."/>
            <person name="Iltis A."/>
            <person name="Giraud S."/>
            <person name="Fleury M."/>
            <person name="Thornton C."/>
            <person name="Delhaes L."/>
            <person name="Meyer W."/>
            <person name="Papon N."/>
            <person name="Bouchara J.P."/>
        </authorList>
    </citation>
    <scope>NUCLEOTIDE SEQUENCE [LARGE SCALE GENOMIC DNA]</scope>
    <source>
        <strain evidence="2 3">IHEM 14462</strain>
    </source>
</reference>
<dbReference type="KEGG" id="sapo:SAPIO_CDS10759"/>
<dbReference type="OrthoDB" id="5403997at2759"/>
<evidence type="ECO:0000313" key="3">
    <source>
        <dbReference type="Proteomes" id="UP000028545"/>
    </source>
</evidence>
<proteinExistence type="predicted"/>
<dbReference type="Proteomes" id="UP000028545">
    <property type="component" value="Unassembled WGS sequence"/>
</dbReference>
<organism evidence="2 3">
    <name type="scientific">Pseudallescheria apiosperma</name>
    <name type="common">Scedosporium apiospermum</name>
    <dbReference type="NCBI Taxonomy" id="563466"/>
    <lineage>
        <taxon>Eukaryota</taxon>
        <taxon>Fungi</taxon>
        <taxon>Dikarya</taxon>
        <taxon>Ascomycota</taxon>
        <taxon>Pezizomycotina</taxon>
        <taxon>Sordariomycetes</taxon>
        <taxon>Hypocreomycetidae</taxon>
        <taxon>Microascales</taxon>
        <taxon>Microascaceae</taxon>
        <taxon>Scedosporium</taxon>
    </lineage>
</organism>
<dbReference type="GeneID" id="27719987"/>
<dbReference type="RefSeq" id="XP_016638531.1">
    <property type="nucleotide sequence ID" value="XM_016784301.1"/>
</dbReference>
<gene>
    <name evidence="2" type="ORF">SAPIO_CDS10759</name>
</gene>
<comment type="caution">
    <text evidence="2">The sequence shown here is derived from an EMBL/GenBank/DDBJ whole genome shotgun (WGS) entry which is preliminary data.</text>
</comment>
<evidence type="ECO:0000313" key="2">
    <source>
        <dbReference type="EMBL" id="KEZ38732.1"/>
    </source>
</evidence>
<evidence type="ECO:0008006" key="4">
    <source>
        <dbReference type="Google" id="ProtNLM"/>
    </source>
</evidence>
<dbReference type="EMBL" id="JOWA01000176">
    <property type="protein sequence ID" value="KEZ38732.1"/>
    <property type="molecule type" value="Genomic_DNA"/>
</dbReference>
<dbReference type="OMA" id="ARETYKW"/>
<dbReference type="HOGENOM" id="CLU_183924_0_0_1"/>
<sequence>MPPKQQRIVVQRAGGPGPQSKGFLSSTYSTLTSSENASVVRSILAFGAAVAVLSSSWAELLLPPYASPIQKQPACAREL</sequence>